<proteinExistence type="predicted"/>
<evidence type="ECO:0008006" key="4">
    <source>
        <dbReference type="Google" id="ProtNLM"/>
    </source>
</evidence>
<feature type="transmembrane region" description="Helical" evidence="1">
    <location>
        <begin position="47"/>
        <end position="67"/>
    </location>
</feature>
<name>A0ABU0EX84_9PSEU</name>
<reference evidence="2 3" key="1">
    <citation type="submission" date="2023-07" db="EMBL/GenBank/DDBJ databases">
        <title>Sequencing the genomes of 1000 actinobacteria strains.</title>
        <authorList>
            <person name="Klenk H.-P."/>
        </authorList>
    </citation>
    <scope>NUCLEOTIDE SEQUENCE [LARGE SCALE GENOMIC DNA]</scope>
    <source>
        <strain evidence="2 3">DSM 45805</strain>
    </source>
</reference>
<sequence length="107" mass="10864">MTEPDSGRPRPGVAFLGFALGAGLPAAVVVALARDALADLGWRGGEYTYAFLGVACGAVGAGCLCRLARPPRRSFGTGLILGGVLGFAAAIAVAVVLYLALVRWGQF</sequence>
<keyword evidence="1" id="KW-1133">Transmembrane helix</keyword>
<dbReference type="RefSeq" id="WP_306993556.1">
    <property type="nucleotide sequence ID" value="NZ_JAUSUT010000001.1"/>
</dbReference>
<evidence type="ECO:0000313" key="3">
    <source>
        <dbReference type="Proteomes" id="UP001229651"/>
    </source>
</evidence>
<keyword evidence="3" id="KW-1185">Reference proteome</keyword>
<evidence type="ECO:0000313" key="2">
    <source>
        <dbReference type="EMBL" id="MDQ0379938.1"/>
    </source>
</evidence>
<dbReference type="EMBL" id="JAUSUT010000001">
    <property type="protein sequence ID" value="MDQ0379938.1"/>
    <property type="molecule type" value="Genomic_DNA"/>
</dbReference>
<protein>
    <recommendedName>
        <fullName evidence="4">DUF4190 domain-containing protein</fullName>
    </recommendedName>
</protein>
<keyword evidence="1" id="KW-0812">Transmembrane</keyword>
<evidence type="ECO:0000256" key="1">
    <source>
        <dbReference type="SAM" id="Phobius"/>
    </source>
</evidence>
<feature type="transmembrane region" description="Helical" evidence="1">
    <location>
        <begin position="79"/>
        <end position="101"/>
    </location>
</feature>
<comment type="caution">
    <text evidence="2">The sequence shown here is derived from an EMBL/GenBank/DDBJ whole genome shotgun (WGS) entry which is preliminary data.</text>
</comment>
<organism evidence="2 3">
    <name type="scientific">Amycolatopsis thermophila</name>
    <dbReference type="NCBI Taxonomy" id="206084"/>
    <lineage>
        <taxon>Bacteria</taxon>
        <taxon>Bacillati</taxon>
        <taxon>Actinomycetota</taxon>
        <taxon>Actinomycetes</taxon>
        <taxon>Pseudonocardiales</taxon>
        <taxon>Pseudonocardiaceae</taxon>
        <taxon>Amycolatopsis</taxon>
    </lineage>
</organism>
<dbReference type="Proteomes" id="UP001229651">
    <property type="component" value="Unassembled WGS sequence"/>
</dbReference>
<keyword evidence="1" id="KW-0472">Membrane</keyword>
<accession>A0ABU0EX84</accession>
<gene>
    <name evidence="2" type="ORF">FB470_003932</name>
</gene>
<feature type="transmembrane region" description="Helical" evidence="1">
    <location>
        <begin position="12"/>
        <end position="32"/>
    </location>
</feature>